<gene>
    <name evidence="4" type="ORF">AUP40_11870</name>
</gene>
<reference evidence="4 5" key="1">
    <citation type="submission" date="2015-12" db="EMBL/GenBank/DDBJ databases">
        <title>Genome sequence of Thalassospira xiamenensis MCCC 1A03005.</title>
        <authorList>
            <person name="Lu L."/>
            <person name="Lai Q."/>
            <person name="Shao Z."/>
            <person name="Qian P."/>
        </authorList>
    </citation>
    <scope>NUCLEOTIDE SEQUENCE [LARGE SCALE GENOMIC DNA]</scope>
    <source>
        <strain evidence="4 5">MCCC 1A03005</strain>
    </source>
</reference>
<accession>A0ABR5Y4D6</accession>
<sequence>MNNTHFIRLKNVSLNYPILSGEGNSLRGLLRQTTSRKSNHIGTEENGNRYVKGLTDISLEVEEGDRIGLLGSNGAGKTTLLKTIAGIYLPSAGELKVNGRVSSLLDMGLGLDEDASGVENIYLAGYLRGRSKQETAAVLDDIIEFTEIGDFIHLPVRAYSSGMRTRLAFSIATAIVPDILLIDEVIGTGDEKFIQKSKKRMEAIMSKASILVFASHNNSLVMDYCNKGAVFEEGKMVFCGDVGDAVDCHMKMMSE</sequence>
<dbReference type="Gene3D" id="3.40.50.300">
    <property type="entry name" value="P-loop containing nucleotide triphosphate hydrolases"/>
    <property type="match status" value="1"/>
</dbReference>
<dbReference type="PROSITE" id="PS00211">
    <property type="entry name" value="ABC_TRANSPORTER_1"/>
    <property type="match status" value="1"/>
</dbReference>
<dbReference type="InterPro" id="IPR003439">
    <property type="entry name" value="ABC_transporter-like_ATP-bd"/>
</dbReference>
<name>A0ABR5Y4D6_9PROT</name>
<dbReference type="EMBL" id="LPXL01000010">
    <property type="protein sequence ID" value="KZD05698.1"/>
    <property type="molecule type" value="Genomic_DNA"/>
</dbReference>
<dbReference type="InterPro" id="IPR027417">
    <property type="entry name" value="P-loop_NTPase"/>
</dbReference>
<dbReference type="InterPro" id="IPR017871">
    <property type="entry name" value="ABC_transporter-like_CS"/>
</dbReference>
<dbReference type="Pfam" id="PF00005">
    <property type="entry name" value="ABC_tran"/>
    <property type="match status" value="1"/>
</dbReference>
<dbReference type="CDD" id="cd03220">
    <property type="entry name" value="ABC_KpsT_Wzt"/>
    <property type="match status" value="1"/>
</dbReference>
<comment type="caution">
    <text evidence="4">The sequence shown here is derived from an EMBL/GenBank/DDBJ whole genome shotgun (WGS) entry which is preliminary data.</text>
</comment>
<dbReference type="InterPro" id="IPR050683">
    <property type="entry name" value="Bact_Polysacc_Export_ATP-bd"/>
</dbReference>
<keyword evidence="5" id="KW-1185">Reference proteome</keyword>
<organism evidence="4 5">
    <name type="scientific">Thalassospira xiamenensis</name>
    <dbReference type="NCBI Taxonomy" id="220697"/>
    <lineage>
        <taxon>Bacteria</taxon>
        <taxon>Pseudomonadati</taxon>
        <taxon>Pseudomonadota</taxon>
        <taxon>Alphaproteobacteria</taxon>
        <taxon>Rhodospirillales</taxon>
        <taxon>Thalassospiraceae</taxon>
        <taxon>Thalassospira</taxon>
    </lineage>
</organism>
<evidence type="ECO:0000259" key="3">
    <source>
        <dbReference type="PROSITE" id="PS50893"/>
    </source>
</evidence>
<dbReference type="SMART" id="SM00382">
    <property type="entry name" value="AAA"/>
    <property type="match status" value="1"/>
</dbReference>
<dbReference type="InterPro" id="IPR003593">
    <property type="entry name" value="AAA+_ATPase"/>
</dbReference>
<evidence type="ECO:0000313" key="4">
    <source>
        <dbReference type="EMBL" id="KZD05698.1"/>
    </source>
</evidence>
<dbReference type="Proteomes" id="UP000076167">
    <property type="component" value="Unassembled WGS sequence"/>
</dbReference>
<evidence type="ECO:0000313" key="5">
    <source>
        <dbReference type="Proteomes" id="UP000076167"/>
    </source>
</evidence>
<dbReference type="InterPro" id="IPR015860">
    <property type="entry name" value="ABC_transpr_TagH-like"/>
</dbReference>
<protein>
    <recommendedName>
        <fullName evidence="3">ABC transporter domain-containing protein</fullName>
    </recommendedName>
</protein>
<feature type="domain" description="ABC transporter" evidence="3">
    <location>
        <begin position="30"/>
        <end position="255"/>
    </location>
</feature>
<dbReference type="PANTHER" id="PTHR46743">
    <property type="entry name" value="TEICHOIC ACIDS EXPORT ATP-BINDING PROTEIN TAGH"/>
    <property type="match status" value="1"/>
</dbReference>
<dbReference type="PROSITE" id="PS50893">
    <property type="entry name" value="ABC_TRANSPORTER_2"/>
    <property type="match status" value="1"/>
</dbReference>
<evidence type="ECO:0000256" key="1">
    <source>
        <dbReference type="ARBA" id="ARBA00022741"/>
    </source>
</evidence>
<keyword evidence="1" id="KW-0547">Nucleotide-binding</keyword>
<dbReference type="PANTHER" id="PTHR46743:SF3">
    <property type="entry name" value="ABC-TYPE POLYSACCHARIDE_POLYOL PHOSPHATE TRANSPORT SYSTEM, ATPASE COMPONENT"/>
    <property type="match status" value="1"/>
</dbReference>
<dbReference type="SUPFAM" id="SSF52540">
    <property type="entry name" value="P-loop containing nucleoside triphosphate hydrolases"/>
    <property type="match status" value="1"/>
</dbReference>
<dbReference type="RefSeq" id="WP_063093189.1">
    <property type="nucleotide sequence ID" value="NZ_JAINWB010000019.1"/>
</dbReference>
<keyword evidence="2" id="KW-0067">ATP-binding</keyword>
<proteinExistence type="predicted"/>
<evidence type="ECO:0000256" key="2">
    <source>
        <dbReference type="ARBA" id="ARBA00022840"/>
    </source>
</evidence>